<reference evidence="2 3" key="1">
    <citation type="journal article" date="2012" name="Appl. Environ. Microbiol.">
        <title>Short-read sequencing for genomic analysis of the brown rot fungus Fibroporia radiculosa.</title>
        <authorList>
            <person name="Tang J.D."/>
            <person name="Perkins A.D."/>
            <person name="Sonstegard T.S."/>
            <person name="Schroeder S.G."/>
            <person name="Burgess S.C."/>
            <person name="Diehl S.V."/>
        </authorList>
    </citation>
    <scope>NUCLEOTIDE SEQUENCE [LARGE SCALE GENOMIC DNA]</scope>
    <source>
        <strain evidence="2 3">TFFH 294</strain>
    </source>
</reference>
<evidence type="ECO:0000313" key="3">
    <source>
        <dbReference type="Proteomes" id="UP000006352"/>
    </source>
</evidence>
<dbReference type="HOGENOM" id="CLU_2722252_0_0_1"/>
<organism evidence="2 3">
    <name type="scientific">Fibroporia radiculosa</name>
    <dbReference type="NCBI Taxonomy" id="599839"/>
    <lineage>
        <taxon>Eukaryota</taxon>
        <taxon>Fungi</taxon>
        <taxon>Dikarya</taxon>
        <taxon>Basidiomycota</taxon>
        <taxon>Agaricomycotina</taxon>
        <taxon>Agaricomycetes</taxon>
        <taxon>Polyporales</taxon>
        <taxon>Fibroporiaceae</taxon>
        <taxon>Fibroporia</taxon>
    </lineage>
</organism>
<dbReference type="Proteomes" id="UP000006352">
    <property type="component" value="Unassembled WGS sequence"/>
</dbReference>
<dbReference type="AlphaFoldDB" id="J7RHZ5"/>
<protein>
    <submittedName>
        <fullName evidence="2">Uncharacterized protein</fullName>
    </submittedName>
</protein>
<feature type="region of interest" description="Disordered" evidence="1">
    <location>
        <begin position="48"/>
        <end position="72"/>
    </location>
</feature>
<evidence type="ECO:0000256" key="1">
    <source>
        <dbReference type="SAM" id="MobiDB-lite"/>
    </source>
</evidence>
<dbReference type="GeneID" id="24102082"/>
<dbReference type="RefSeq" id="XP_012177203.1">
    <property type="nucleotide sequence ID" value="XM_012321813.1"/>
</dbReference>
<sequence length="72" mass="7335">MNTRTIVAPSGRLDDPRRVCLVPHRSGSELEVYDSLGIGGLAEIISGGGAADSAGDVDPPTPVAPETKYATG</sequence>
<gene>
    <name evidence="2" type="ORF">FIBRA_09523</name>
</gene>
<accession>J7RHZ5</accession>
<evidence type="ECO:0000313" key="2">
    <source>
        <dbReference type="EMBL" id="CCM07182.1"/>
    </source>
</evidence>
<dbReference type="EMBL" id="HE797685">
    <property type="protein sequence ID" value="CCM07182.1"/>
    <property type="molecule type" value="Genomic_DNA"/>
</dbReference>
<keyword evidence="3" id="KW-1185">Reference proteome</keyword>
<proteinExistence type="predicted"/>
<name>J7RHZ5_9APHY</name>
<dbReference type="InParanoid" id="J7RHZ5"/>